<dbReference type="RefSeq" id="WP_068019989.1">
    <property type="nucleotide sequence ID" value="NZ_QQAZ01000013.1"/>
</dbReference>
<evidence type="ECO:0000313" key="5">
    <source>
        <dbReference type="EMBL" id="RDI45330.1"/>
    </source>
</evidence>
<comment type="caution">
    <text evidence="5">The sequence shown here is derived from an EMBL/GenBank/DDBJ whole genome shotgun (WGS) entry which is preliminary data.</text>
</comment>
<evidence type="ECO:0000256" key="2">
    <source>
        <dbReference type="SAM" id="MobiDB-lite"/>
    </source>
</evidence>
<dbReference type="OrthoDB" id="4113332at2"/>
<dbReference type="STRING" id="1210089.GCA_001613165_03124"/>
<dbReference type="GO" id="GO:0003677">
    <property type="term" value="F:DNA binding"/>
    <property type="evidence" value="ECO:0007669"/>
    <property type="project" value="UniProtKB-KW"/>
</dbReference>
<dbReference type="Proteomes" id="UP000255355">
    <property type="component" value="Unassembled WGS sequence"/>
</dbReference>
<dbReference type="InterPro" id="IPR042261">
    <property type="entry name" value="Lsr2-like_dimerization"/>
</dbReference>
<dbReference type="Pfam" id="PF23359">
    <property type="entry name" value="Lsr2_DNA-bd"/>
    <property type="match status" value="1"/>
</dbReference>
<dbReference type="Pfam" id="PF11774">
    <property type="entry name" value="Lsr2"/>
    <property type="match status" value="1"/>
</dbReference>
<dbReference type="GO" id="GO:0016746">
    <property type="term" value="F:acyltransferase activity"/>
    <property type="evidence" value="ECO:0007669"/>
    <property type="project" value="InterPro"/>
</dbReference>
<feature type="compositionally biased region" description="Basic residues" evidence="2">
    <location>
        <begin position="59"/>
        <end position="68"/>
    </location>
</feature>
<accession>A0A370GPU7</accession>
<feature type="region of interest" description="Disordered" evidence="2">
    <location>
        <begin position="59"/>
        <end position="81"/>
    </location>
</feature>
<protein>
    <submittedName>
        <fullName evidence="5">Lsr2 protein</fullName>
    </submittedName>
</protein>
<evidence type="ECO:0000256" key="1">
    <source>
        <dbReference type="ARBA" id="ARBA00023125"/>
    </source>
</evidence>
<dbReference type="EMBL" id="QQAZ01000013">
    <property type="protein sequence ID" value="RDI45330.1"/>
    <property type="molecule type" value="Genomic_DNA"/>
</dbReference>
<evidence type="ECO:0000313" key="6">
    <source>
        <dbReference type="Proteomes" id="UP000255355"/>
    </source>
</evidence>
<name>A0A370GPU7_9NOCA</name>
<dbReference type="InterPro" id="IPR036625">
    <property type="entry name" value="E3-bd_dom_sf"/>
</dbReference>
<feature type="domain" description="Lsr2 dimerization" evidence="3">
    <location>
        <begin position="1"/>
        <end position="59"/>
    </location>
</feature>
<dbReference type="InterPro" id="IPR055370">
    <property type="entry name" value="Lsr2_DNA-bd"/>
</dbReference>
<reference evidence="5 6" key="1">
    <citation type="submission" date="2018-07" db="EMBL/GenBank/DDBJ databases">
        <title>Genomic Encyclopedia of Type Strains, Phase IV (KMG-IV): sequencing the most valuable type-strain genomes for metagenomic binning, comparative biology and taxonomic classification.</title>
        <authorList>
            <person name="Goeker M."/>
        </authorList>
    </citation>
    <scope>NUCLEOTIDE SEQUENCE [LARGE SCALE GENOMIC DNA]</scope>
    <source>
        <strain evidence="5 6">DSM 44952</strain>
    </source>
</reference>
<keyword evidence="6" id="KW-1185">Reference proteome</keyword>
<organism evidence="5 6">
    <name type="scientific">Nocardia mexicana</name>
    <dbReference type="NCBI Taxonomy" id="279262"/>
    <lineage>
        <taxon>Bacteria</taxon>
        <taxon>Bacillati</taxon>
        <taxon>Actinomycetota</taxon>
        <taxon>Actinomycetes</taxon>
        <taxon>Mycobacteriales</taxon>
        <taxon>Nocardiaceae</taxon>
        <taxon>Nocardia</taxon>
    </lineage>
</organism>
<proteinExistence type="predicted"/>
<dbReference type="Gene3D" id="3.30.60.230">
    <property type="entry name" value="Lsr2, dimerization domain"/>
    <property type="match status" value="1"/>
</dbReference>
<dbReference type="Gene3D" id="4.10.320.10">
    <property type="entry name" value="E3-binding domain"/>
    <property type="match status" value="1"/>
</dbReference>
<keyword evidence="1" id="KW-0238">DNA-binding</keyword>
<evidence type="ECO:0000259" key="3">
    <source>
        <dbReference type="Pfam" id="PF11774"/>
    </source>
</evidence>
<sequence>MAKKVTVELVDDYDGKSKAEETVRFGIDGVEYEIDLSVKNTGKLREVFEQWTGPARKVGRIPKGKSKIGARTAADKEQTGAIRDWARKNGYDVSSRGRISADVVAAYNKAS</sequence>
<gene>
    <name evidence="5" type="ORF">DFR68_113101</name>
</gene>
<dbReference type="InterPro" id="IPR024412">
    <property type="entry name" value="Lsr2_dim_dom"/>
</dbReference>
<feature type="domain" description="Lsr2 DNA-binding" evidence="4">
    <location>
        <begin position="74"/>
        <end position="110"/>
    </location>
</feature>
<evidence type="ECO:0000259" key="4">
    <source>
        <dbReference type="Pfam" id="PF23359"/>
    </source>
</evidence>
<dbReference type="AlphaFoldDB" id="A0A370GPU7"/>